<dbReference type="Proteomes" id="UP001330749">
    <property type="component" value="Unassembled WGS sequence"/>
</dbReference>
<evidence type="ECO:0000313" key="2">
    <source>
        <dbReference type="Proteomes" id="UP001330749"/>
    </source>
</evidence>
<dbReference type="Gene3D" id="3.40.960.10">
    <property type="entry name" value="VSR Endonuclease"/>
    <property type="match status" value="1"/>
</dbReference>
<protein>
    <recommendedName>
        <fullName evidence="3">DUF559 domain-containing protein</fullName>
    </recommendedName>
</protein>
<organism evidence="1 2">
    <name type="scientific">Bacillus xiapuensis</name>
    <dbReference type="NCBI Taxonomy" id="2014075"/>
    <lineage>
        <taxon>Bacteria</taxon>
        <taxon>Bacillati</taxon>
        <taxon>Bacillota</taxon>
        <taxon>Bacilli</taxon>
        <taxon>Bacillales</taxon>
        <taxon>Bacillaceae</taxon>
        <taxon>Bacillus</taxon>
    </lineage>
</organism>
<comment type="caution">
    <text evidence="1">The sequence shown here is derived from an EMBL/GenBank/DDBJ whole genome shotgun (WGS) entry which is preliminary data.</text>
</comment>
<accession>A0ABU6NAG1</accession>
<evidence type="ECO:0008006" key="3">
    <source>
        <dbReference type="Google" id="ProtNLM"/>
    </source>
</evidence>
<reference evidence="1 2" key="1">
    <citation type="submission" date="2023-03" db="EMBL/GenBank/DDBJ databases">
        <title>Bacillus Genome Sequencing.</title>
        <authorList>
            <person name="Dunlap C."/>
        </authorList>
    </citation>
    <scope>NUCLEOTIDE SEQUENCE [LARGE SCALE GENOMIC DNA]</scope>
    <source>
        <strain evidence="1 2">B-14544</strain>
    </source>
</reference>
<dbReference type="EMBL" id="JARMQG010000084">
    <property type="protein sequence ID" value="MED3562248.1"/>
    <property type="molecule type" value="Genomic_DNA"/>
</dbReference>
<evidence type="ECO:0000313" key="1">
    <source>
        <dbReference type="EMBL" id="MED3562248.1"/>
    </source>
</evidence>
<proteinExistence type="predicted"/>
<dbReference type="RefSeq" id="WP_327967149.1">
    <property type="nucleotide sequence ID" value="NZ_JARMQG010000084.1"/>
</dbReference>
<keyword evidence="2" id="KW-1185">Reference proteome</keyword>
<name>A0ABU6NAG1_9BACI</name>
<sequence length="427" mass="50966">MANKNCEICNIFMENVHHSKKYCDNCKKEALKNNQKKHFETHKETKHNEKINELKENFFKVIKNPFELTGKRFNKISNIKCKAYTQVYDKKWVEILKDYGAFNNLLDYIVTSYSTFIKETGKVNLHEFCKWNKYCSYDLLIDVGIDDIKSKANIQKLRYSNQDFIDNFNRIYEIIGEPPLYNEFEQHTKIQLNTYASKYKLKGKVYNELMRIMLTDVQFKAYLIRYTNHKSNIGKQTGILSAEYNDKDYENEFNRVFQYSLSEYGDYPSRRLFNNLSKLDITSYRRKYNKSWLDLCEMYGYEVERNHRSEKMLLNIIKDLTGKNYSPQKTWKWLIGTGGKNMYCDGFFHDLKLVIEFDGKQHREPVDAFGGEVAFLRLQENDKLKDDLLKENNIKLIRVPSNKKWYDKNYISKLLIENNIPILTPTN</sequence>
<gene>
    <name evidence="1" type="ORF">P4447_07255</name>
</gene>